<dbReference type="SMART" id="SM00217">
    <property type="entry name" value="WAP"/>
    <property type="match status" value="1"/>
</dbReference>
<dbReference type="Pfam" id="PF13927">
    <property type="entry name" value="Ig_3"/>
    <property type="match status" value="2"/>
</dbReference>
<evidence type="ECO:0000256" key="3">
    <source>
        <dbReference type="ARBA" id="ARBA00023319"/>
    </source>
</evidence>
<sequence>MFHKNKNQEMTEIGRCDLPPFVAKPGECPDLKRESCAEIRNDCNTDADCATNDKCCYDGCGKTCATPVMPHEVNITTTTLRPGPPMVQPPEISPATEPEVEAEEGNFVSLRCIVTGFPAPTITWIRGTVLFNNTAGKYRILPQGVLQIIGLVRSDSGVYVCTADNGIGPTIKKEFHLTVKEGVARPASVMGDEDSSVLASLGGAATLHCLAIGFPRPAITWWRGSRIIPLNAEGYEQRRDNSLFVGKVTLSDLGYYTCQAYNGLGRAASWSVALKAYGPPGLVQDPNDISYNQFLVEPPPGFYRPQPLPEVQQPGPQSPPTTPTTTTVSTTQRPTVRTFVVPVKASIVLDETVYKVGADVSIPCDVEESNRLMVLGARIEDSGMYRCHARNDYGEDESAVAIKVEGTYIDPKCTDNQFFANCQLIVQARYCMHKYYAKFCCKSCTEAGQLPSQGPHLYENRRRRRSPVLLSPPPLVIERLSLPKS</sequence>
<evidence type="ECO:0000259" key="6">
    <source>
        <dbReference type="PROSITE" id="PS50900"/>
    </source>
</evidence>
<dbReference type="InterPro" id="IPR013783">
    <property type="entry name" value="Ig-like_fold"/>
</dbReference>
<reference evidence="8 9" key="1">
    <citation type="submission" date="2024-07" db="EMBL/GenBank/DDBJ databases">
        <title>Chromosome-level genome assembly of the water stick insect Ranatra chinensis (Heteroptera: Nepidae).</title>
        <authorList>
            <person name="Liu X."/>
        </authorList>
    </citation>
    <scope>NUCLEOTIDE SEQUENCE [LARGE SCALE GENOMIC DNA]</scope>
    <source>
        <strain evidence="8">Cailab_2021Rc</strain>
        <tissue evidence="8">Muscle</tissue>
    </source>
</reference>
<organism evidence="8 9">
    <name type="scientific">Ranatra chinensis</name>
    <dbReference type="NCBI Taxonomy" id="642074"/>
    <lineage>
        <taxon>Eukaryota</taxon>
        <taxon>Metazoa</taxon>
        <taxon>Ecdysozoa</taxon>
        <taxon>Arthropoda</taxon>
        <taxon>Hexapoda</taxon>
        <taxon>Insecta</taxon>
        <taxon>Pterygota</taxon>
        <taxon>Neoptera</taxon>
        <taxon>Paraneoptera</taxon>
        <taxon>Hemiptera</taxon>
        <taxon>Heteroptera</taxon>
        <taxon>Panheteroptera</taxon>
        <taxon>Nepomorpha</taxon>
        <taxon>Nepidae</taxon>
        <taxon>Ranatrinae</taxon>
        <taxon>Ranatra</taxon>
    </lineage>
</organism>
<dbReference type="Pfam" id="PF00095">
    <property type="entry name" value="WAP"/>
    <property type="match status" value="1"/>
</dbReference>
<feature type="domain" description="Ig-like" evidence="5">
    <location>
        <begin position="186"/>
        <end position="273"/>
    </location>
</feature>
<dbReference type="InterPro" id="IPR010909">
    <property type="entry name" value="PLAC"/>
</dbReference>
<dbReference type="SUPFAM" id="SSF57256">
    <property type="entry name" value="Elafin-like"/>
    <property type="match status" value="1"/>
</dbReference>
<dbReference type="Pfam" id="PF08686">
    <property type="entry name" value="PLAC"/>
    <property type="match status" value="1"/>
</dbReference>
<keyword evidence="3" id="KW-0393">Immunoglobulin domain</keyword>
<keyword evidence="9" id="KW-1185">Reference proteome</keyword>
<evidence type="ECO:0000259" key="5">
    <source>
        <dbReference type="PROSITE" id="PS50835"/>
    </source>
</evidence>
<dbReference type="EMBL" id="JBFDAA010000013">
    <property type="protein sequence ID" value="KAL1122940.1"/>
    <property type="molecule type" value="Genomic_DNA"/>
</dbReference>
<evidence type="ECO:0000256" key="1">
    <source>
        <dbReference type="ARBA" id="ARBA00022729"/>
    </source>
</evidence>
<evidence type="ECO:0000313" key="9">
    <source>
        <dbReference type="Proteomes" id="UP001558652"/>
    </source>
</evidence>
<feature type="domain" description="WAP" evidence="7">
    <location>
        <begin position="21"/>
        <end position="68"/>
    </location>
</feature>
<dbReference type="SUPFAM" id="SSF48726">
    <property type="entry name" value="Immunoglobulin"/>
    <property type="match status" value="3"/>
</dbReference>
<dbReference type="CDD" id="cd00199">
    <property type="entry name" value="WAP"/>
    <property type="match status" value="1"/>
</dbReference>
<dbReference type="PANTHER" id="PTHR45080:SF8">
    <property type="entry name" value="IG-LIKE DOMAIN-CONTAINING PROTEIN"/>
    <property type="match status" value="1"/>
</dbReference>
<dbReference type="Proteomes" id="UP001558652">
    <property type="component" value="Unassembled WGS sequence"/>
</dbReference>
<dbReference type="SMART" id="SM00408">
    <property type="entry name" value="IGc2"/>
    <property type="match status" value="3"/>
</dbReference>
<dbReference type="InterPro" id="IPR013098">
    <property type="entry name" value="Ig_I-set"/>
</dbReference>
<dbReference type="InterPro" id="IPR003598">
    <property type="entry name" value="Ig_sub2"/>
</dbReference>
<dbReference type="InterPro" id="IPR008197">
    <property type="entry name" value="WAP_dom"/>
</dbReference>
<dbReference type="Gene3D" id="2.60.40.10">
    <property type="entry name" value="Immunoglobulins"/>
    <property type="match status" value="3"/>
</dbReference>
<evidence type="ECO:0000256" key="4">
    <source>
        <dbReference type="SAM" id="MobiDB-lite"/>
    </source>
</evidence>
<keyword evidence="1" id="KW-0732">Signal</keyword>
<feature type="region of interest" description="Disordered" evidence="4">
    <location>
        <begin position="305"/>
        <end position="331"/>
    </location>
</feature>
<dbReference type="PROSITE" id="PS50900">
    <property type="entry name" value="PLAC"/>
    <property type="match status" value="1"/>
</dbReference>
<dbReference type="PANTHER" id="PTHR45080">
    <property type="entry name" value="CONTACTIN 5"/>
    <property type="match status" value="1"/>
</dbReference>
<dbReference type="Pfam" id="PF07679">
    <property type="entry name" value="I-set"/>
    <property type="match status" value="1"/>
</dbReference>
<keyword evidence="2" id="KW-1015">Disulfide bond</keyword>
<gene>
    <name evidence="8" type="ORF">AAG570_003265</name>
</gene>
<dbReference type="AlphaFoldDB" id="A0ABD0Y6D2"/>
<evidence type="ECO:0000256" key="2">
    <source>
        <dbReference type="ARBA" id="ARBA00023157"/>
    </source>
</evidence>
<dbReference type="Gene3D" id="4.10.75.10">
    <property type="entry name" value="Elafin-like"/>
    <property type="match status" value="1"/>
</dbReference>
<dbReference type="InterPro" id="IPR007110">
    <property type="entry name" value="Ig-like_dom"/>
</dbReference>
<comment type="caution">
    <text evidence="8">The sequence shown here is derived from an EMBL/GenBank/DDBJ whole genome shotgun (WGS) entry which is preliminary data.</text>
</comment>
<dbReference type="SMART" id="SM00409">
    <property type="entry name" value="IG"/>
    <property type="match status" value="3"/>
</dbReference>
<feature type="domain" description="PLAC" evidence="6">
    <location>
        <begin position="409"/>
        <end position="448"/>
    </location>
</feature>
<feature type="domain" description="Ig-like" evidence="5">
    <location>
        <begin position="90"/>
        <end position="178"/>
    </location>
</feature>
<dbReference type="InterPro" id="IPR050958">
    <property type="entry name" value="Cell_Adh-Cytoskel_Orgn"/>
</dbReference>
<dbReference type="PROSITE" id="PS50835">
    <property type="entry name" value="IG_LIKE"/>
    <property type="match status" value="2"/>
</dbReference>
<evidence type="ECO:0000259" key="7">
    <source>
        <dbReference type="PROSITE" id="PS51390"/>
    </source>
</evidence>
<name>A0ABD0Y6D2_9HEMI</name>
<evidence type="ECO:0000313" key="8">
    <source>
        <dbReference type="EMBL" id="KAL1122940.1"/>
    </source>
</evidence>
<dbReference type="PROSITE" id="PS51390">
    <property type="entry name" value="WAP"/>
    <property type="match status" value="1"/>
</dbReference>
<dbReference type="InterPro" id="IPR003599">
    <property type="entry name" value="Ig_sub"/>
</dbReference>
<accession>A0ABD0Y6D2</accession>
<dbReference type="InterPro" id="IPR036645">
    <property type="entry name" value="Elafin-like_sf"/>
</dbReference>
<protein>
    <recommendedName>
        <fullName evidence="10">Papilin</fullName>
    </recommendedName>
</protein>
<evidence type="ECO:0008006" key="10">
    <source>
        <dbReference type="Google" id="ProtNLM"/>
    </source>
</evidence>
<proteinExistence type="predicted"/>
<dbReference type="PRINTS" id="PR00003">
    <property type="entry name" value="4DISULPHCORE"/>
</dbReference>
<dbReference type="InterPro" id="IPR036179">
    <property type="entry name" value="Ig-like_dom_sf"/>
</dbReference>